<protein>
    <submittedName>
        <fullName evidence="1">Uncharacterized protein</fullName>
    </submittedName>
</protein>
<dbReference type="Proteomes" id="UP001165960">
    <property type="component" value="Unassembled WGS sequence"/>
</dbReference>
<accession>A0ACC2UTQ0</accession>
<organism evidence="1 2">
    <name type="scientific">Entomophthora muscae</name>
    <dbReference type="NCBI Taxonomy" id="34485"/>
    <lineage>
        <taxon>Eukaryota</taxon>
        <taxon>Fungi</taxon>
        <taxon>Fungi incertae sedis</taxon>
        <taxon>Zoopagomycota</taxon>
        <taxon>Entomophthoromycotina</taxon>
        <taxon>Entomophthoromycetes</taxon>
        <taxon>Entomophthorales</taxon>
        <taxon>Entomophthoraceae</taxon>
        <taxon>Entomophthora</taxon>
    </lineage>
</organism>
<proteinExistence type="predicted"/>
<comment type="caution">
    <text evidence="1">The sequence shown here is derived from an EMBL/GenBank/DDBJ whole genome shotgun (WGS) entry which is preliminary data.</text>
</comment>
<reference evidence="1" key="1">
    <citation type="submission" date="2022-04" db="EMBL/GenBank/DDBJ databases">
        <title>Genome of the entomopathogenic fungus Entomophthora muscae.</title>
        <authorList>
            <person name="Elya C."/>
            <person name="Lovett B.R."/>
            <person name="Lee E."/>
            <person name="Macias A.M."/>
            <person name="Hajek A.E."/>
            <person name="De Bivort B.L."/>
            <person name="Kasson M.T."/>
            <person name="De Fine Licht H.H."/>
            <person name="Stajich J.E."/>
        </authorList>
    </citation>
    <scope>NUCLEOTIDE SEQUENCE</scope>
    <source>
        <strain evidence="1">Berkeley</strain>
    </source>
</reference>
<sequence>MNIKFYCAGLLLAFVAAWDQPAQAMYYPNQPQSYCKDDLDSWEANLQQRNQAFIQQTLRSQQQIQWKLRQLKIQEVRYKSQTMNFYVDETLFDKFIPTFAIHNDTIQVQYPFTPQFQIDPFFNNWDPNINTCPYRFKDVGIKGYRDIDVLKNMDPKQVQTCPLAPTPNRIFHTILNHCQWNKLRGQCTEWADGRYYQLTGIHVPFIDHAGNWSKYAPYEGWIVSKTPIVPSILVLTPPPEDHSSPGHVAVVENVYSSGYICTSHWNSPAPSYWQCAKNPSTPNTTLSTIPTGSLSTMPALPSKTIATTVTDIKLIS</sequence>
<gene>
    <name evidence="1" type="ORF">DSO57_1001948</name>
</gene>
<evidence type="ECO:0000313" key="1">
    <source>
        <dbReference type="EMBL" id="KAJ9090490.1"/>
    </source>
</evidence>
<evidence type="ECO:0000313" key="2">
    <source>
        <dbReference type="Proteomes" id="UP001165960"/>
    </source>
</evidence>
<name>A0ACC2UTQ0_9FUNG</name>
<dbReference type="EMBL" id="QTSX02000004">
    <property type="protein sequence ID" value="KAJ9090490.1"/>
    <property type="molecule type" value="Genomic_DNA"/>
</dbReference>
<keyword evidence="2" id="KW-1185">Reference proteome</keyword>